<dbReference type="PANTHER" id="PTHR12483">
    <property type="entry name" value="SOLUTE CARRIER FAMILY 31 COPPER TRANSPORTERS"/>
    <property type="match status" value="1"/>
</dbReference>
<dbReference type="PANTHER" id="PTHR12483:SF115">
    <property type="entry name" value="COPPER TRANSPORT PROTEIN"/>
    <property type="match status" value="1"/>
</dbReference>
<dbReference type="AlphaFoldDB" id="A0A1X6NBK9"/>
<dbReference type="GeneID" id="36323278"/>
<dbReference type="RefSeq" id="XP_024342758.1">
    <property type="nucleotide sequence ID" value="XM_024478328.1"/>
</dbReference>
<dbReference type="STRING" id="670580.A0A1X6NBK9"/>
<name>A0A1X6NBK9_9APHY</name>
<feature type="transmembrane region" description="Helical" evidence="4">
    <location>
        <begin position="127"/>
        <end position="144"/>
    </location>
</feature>
<keyword evidence="4" id="KW-0813">Transport</keyword>
<gene>
    <name evidence="5" type="ORF">POSPLADRAFT_1043513</name>
</gene>
<feature type="transmembrane region" description="Helical" evidence="4">
    <location>
        <begin position="150"/>
        <end position="167"/>
    </location>
</feature>
<dbReference type="GO" id="GO:0005375">
    <property type="term" value="F:copper ion transmembrane transporter activity"/>
    <property type="evidence" value="ECO:0007669"/>
    <property type="project" value="UniProtKB-UniRule"/>
</dbReference>
<evidence type="ECO:0000256" key="3">
    <source>
        <dbReference type="ARBA" id="ARBA00023136"/>
    </source>
</evidence>
<sequence>MDHGDHDMPMPSGPKCSMNMLWNTQIEDTCVVFRSWHVSSKTTFVVSFFAIVALGVLYEWLRIAQRDVDRFIARRLIAEGKGKARLVRSGRNTPDSDSEGAGLLTGAAVSKVQTGTPLPLLARVTRAVLYGLTVFLSFFLMLVFMTYNAYLILAVVLGAGIGHFVFGSHMDLNAALSGPVDAKGMACH</sequence>
<comment type="similarity">
    <text evidence="4">Belongs to the copper transporter (Ctr) (TC 1.A.56) family. SLC31A subfamily.</text>
</comment>
<keyword evidence="2 4" id="KW-1133">Transmembrane helix</keyword>
<evidence type="ECO:0000256" key="1">
    <source>
        <dbReference type="ARBA" id="ARBA00022692"/>
    </source>
</evidence>
<organism evidence="5 6">
    <name type="scientific">Postia placenta MAD-698-R-SB12</name>
    <dbReference type="NCBI Taxonomy" id="670580"/>
    <lineage>
        <taxon>Eukaryota</taxon>
        <taxon>Fungi</taxon>
        <taxon>Dikarya</taxon>
        <taxon>Basidiomycota</taxon>
        <taxon>Agaricomycotina</taxon>
        <taxon>Agaricomycetes</taxon>
        <taxon>Polyporales</taxon>
        <taxon>Adustoporiaceae</taxon>
        <taxon>Rhodonia</taxon>
    </lineage>
</organism>
<feature type="transmembrane region" description="Helical" evidence="4">
    <location>
        <begin position="42"/>
        <end position="61"/>
    </location>
</feature>
<keyword evidence="4" id="KW-0187">Copper transport</keyword>
<evidence type="ECO:0000256" key="4">
    <source>
        <dbReference type="RuleBase" id="RU367022"/>
    </source>
</evidence>
<comment type="subcellular location">
    <subcellularLocation>
        <location evidence="4">Membrane</location>
        <topology evidence="4">Multi-pass membrane protein</topology>
    </subcellularLocation>
</comment>
<keyword evidence="4" id="KW-0406">Ion transport</keyword>
<accession>A0A1X6NBK9</accession>
<protein>
    <recommendedName>
        <fullName evidence="4">Copper transport protein</fullName>
    </recommendedName>
</protein>
<evidence type="ECO:0000256" key="2">
    <source>
        <dbReference type="ARBA" id="ARBA00022989"/>
    </source>
</evidence>
<keyword evidence="6" id="KW-1185">Reference proteome</keyword>
<keyword evidence="4" id="KW-0186">Copper</keyword>
<reference evidence="5 6" key="1">
    <citation type="submission" date="2017-04" db="EMBL/GenBank/DDBJ databases">
        <title>Genome Sequence of the Model Brown-Rot Fungus Postia placenta SB12.</title>
        <authorList>
            <consortium name="DOE Joint Genome Institute"/>
            <person name="Gaskell J."/>
            <person name="Kersten P."/>
            <person name="Larrondo L.F."/>
            <person name="Canessa P."/>
            <person name="Martinez D."/>
            <person name="Hibbett D."/>
            <person name="Schmoll M."/>
            <person name="Kubicek C.P."/>
            <person name="Martinez A.T."/>
            <person name="Yadav J."/>
            <person name="Master E."/>
            <person name="Magnuson J.K."/>
            <person name="James T."/>
            <person name="Yaver D."/>
            <person name="Berka R."/>
            <person name="Labutti K."/>
            <person name="Lipzen A."/>
            <person name="Aerts A."/>
            <person name="Barry K."/>
            <person name="Henrissat B."/>
            <person name="Blanchette R."/>
            <person name="Grigoriev I."/>
            <person name="Cullen D."/>
        </authorList>
    </citation>
    <scope>NUCLEOTIDE SEQUENCE [LARGE SCALE GENOMIC DNA]</scope>
    <source>
        <strain evidence="5 6">MAD-698-R-SB12</strain>
    </source>
</reference>
<keyword evidence="1 4" id="KW-0812">Transmembrane</keyword>
<dbReference type="EMBL" id="KZ110592">
    <property type="protein sequence ID" value="OSX65964.1"/>
    <property type="molecule type" value="Genomic_DNA"/>
</dbReference>
<proteinExistence type="inferred from homology"/>
<dbReference type="InterPro" id="IPR007274">
    <property type="entry name" value="Cop_transporter"/>
</dbReference>
<dbReference type="GO" id="GO:0016020">
    <property type="term" value="C:membrane"/>
    <property type="evidence" value="ECO:0007669"/>
    <property type="project" value="UniProtKB-SubCell"/>
</dbReference>
<dbReference type="Proteomes" id="UP000194127">
    <property type="component" value="Unassembled WGS sequence"/>
</dbReference>
<evidence type="ECO:0000313" key="6">
    <source>
        <dbReference type="Proteomes" id="UP000194127"/>
    </source>
</evidence>
<dbReference type="Pfam" id="PF04145">
    <property type="entry name" value="Ctr"/>
    <property type="match status" value="1"/>
</dbReference>
<evidence type="ECO:0000313" key="5">
    <source>
        <dbReference type="EMBL" id="OSX65964.1"/>
    </source>
</evidence>
<dbReference type="OrthoDB" id="161814at2759"/>
<keyword evidence="3 4" id="KW-0472">Membrane</keyword>